<sequence>MINEKDMHLTDYQTPVEVARYMVSLLPAGINGEVLEPTPGIGNIVRELQRAGYQVCAADDFFLLEHRSFPACVMNPPFSSKYAFLNNAKEDYSKHGMRLGYEILKQCMIMSDIIVALMPWFTISDSDVRLRMLKNYGLVSVTALPRKTFQFARIQTCVIYLQKDFKGKTEFIVYDLIGKLDIPQLF</sequence>
<accession>A0A1T5PBL9</accession>
<keyword evidence="2" id="KW-1185">Reference proteome</keyword>
<dbReference type="InterPro" id="IPR002052">
    <property type="entry name" value="DNA_methylase_N6_adenine_CS"/>
</dbReference>
<dbReference type="STRING" id="393003.SAMN05660461_5976"/>
<evidence type="ECO:0000313" key="2">
    <source>
        <dbReference type="Proteomes" id="UP000190166"/>
    </source>
</evidence>
<organism evidence="1 2">
    <name type="scientific">Chitinophaga ginsengisegetis</name>
    <dbReference type="NCBI Taxonomy" id="393003"/>
    <lineage>
        <taxon>Bacteria</taxon>
        <taxon>Pseudomonadati</taxon>
        <taxon>Bacteroidota</taxon>
        <taxon>Chitinophagia</taxon>
        <taxon>Chitinophagales</taxon>
        <taxon>Chitinophagaceae</taxon>
        <taxon>Chitinophaga</taxon>
    </lineage>
</organism>
<dbReference type="SUPFAM" id="SSF53335">
    <property type="entry name" value="S-adenosyl-L-methionine-dependent methyltransferases"/>
    <property type="match status" value="1"/>
</dbReference>
<reference evidence="1 2" key="1">
    <citation type="submission" date="2017-02" db="EMBL/GenBank/DDBJ databases">
        <authorList>
            <person name="Peterson S.W."/>
        </authorList>
    </citation>
    <scope>NUCLEOTIDE SEQUENCE [LARGE SCALE GENOMIC DNA]</scope>
    <source>
        <strain evidence="1 2">DSM 18108</strain>
    </source>
</reference>
<dbReference type="GO" id="GO:0003676">
    <property type="term" value="F:nucleic acid binding"/>
    <property type="evidence" value="ECO:0007669"/>
    <property type="project" value="InterPro"/>
</dbReference>
<gene>
    <name evidence="1" type="ORF">SAMN05660461_5976</name>
</gene>
<name>A0A1T5PBL9_9BACT</name>
<protein>
    <submittedName>
        <fullName evidence="1">Uncharacterized protein</fullName>
    </submittedName>
</protein>
<evidence type="ECO:0000313" key="1">
    <source>
        <dbReference type="EMBL" id="SKD10076.1"/>
    </source>
</evidence>
<dbReference type="GO" id="GO:0008168">
    <property type="term" value="F:methyltransferase activity"/>
    <property type="evidence" value="ECO:0007669"/>
    <property type="project" value="InterPro"/>
</dbReference>
<dbReference type="Gene3D" id="3.40.50.150">
    <property type="entry name" value="Vaccinia Virus protein VP39"/>
    <property type="match status" value="1"/>
</dbReference>
<dbReference type="Proteomes" id="UP000190166">
    <property type="component" value="Unassembled WGS sequence"/>
</dbReference>
<dbReference type="AlphaFoldDB" id="A0A1T5PBL9"/>
<dbReference type="GO" id="GO:0032259">
    <property type="term" value="P:methylation"/>
    <property type="evidence" value="ECO:0007669"/>
    <property type="project" value="InterPro"/>
</dbReference>
<dbReference type="PROSITE" id="PS00092">
    <property type="entry name" value="N6_MTASE"/>
    <property type="match status" value="1"/>
</dbReference>
<dbReference type="PRINTS" id="PR00507">
    <property type="entry name" value="N12N6MTFRASE"/>
</dbReference>
<dbReference type="EMBL" id="FUZZ01000006">
    <property type="protein sequence ID" value="SKD10076.1"/>
    <property type="molecule type" value="Genomic_DNA"/>
</dbReference>
<dbReference type="InterPro" id="IPR029063">
    <property type="entry name" value="SAM-dependent_MTases_sf"/>
</dbReference>
<proteinExistence type="predicted"/>